<dbReference type="HOGENOM" id="CLU_2850473_0_0_1"/>
<evidence type="ECO:0000313" key="2">
    <source>
        <dbReference type="Proteomes" id="UP000054166"/>
    </source>
</evidence>
<organism evidence="1 2">
    <name type="scientific">Piloderma croceum (strain F 1598)</name>
    <dbReference type="NCBI Taxonomy" id="765440"/>
    <lineage>
        <taxon>Eukaryota</taxon>
        <taxon>Fungi</taxon>
        <taxon>Dikarya</taxon>
        <taxon>Basidiomycota</taxon>
        <taxon>Agaricomycotina</taxon>
        <taxon>Agaricomycetes</taxon>
        <taxon>Agaricomycetidae</taxon>
        <taxon>Atheliales</taxon>
        <taxon>Atheliaceae</taxon>
        <taxon>Piloderma</taxon>
    </lineage>
</organism>
<dbReference type="SUPFAM" id="SSF53474">
    <property type="entry name" value="alpha/beta-Hydrolases"/>
    <property type="match status" value="1"/>
</dbReference>
<dbReference type="InParanoid" id="A0A0C3GIT8"/>
<dbReference type="OrthoDB" id="19653at2759"/>
<reference evidence="2" key="2">
    <citation type="submission" date="2015-01" db="EMBL/GenBank/DDBJ databases">
        <title>Evolutionary Origins and Diversification of the Mycorrhizal Mutualists.</title>
        <authorList>
            <consortium name="DOE Joint Genome Institute"/>
            <consortium name="Mycorrhizal Genomics Consortium"/>
            <person name="Kohler A."/>
            <person name="Kuo A."/>
            <person name="Nagy L.G."/>
            <person name="Floudas D."/>
            <person name="Copeland A."/>
            <person name="Barry K.W."/>
            <person name="Cichocki N."/>
            <person name="Veneault-Fourrey C."/>
            <person name="LaButti K."/>
            <person name="Lindquist E.A."/>
            <person name="Lipzen A."/>
            <person name="Lundell T."/>
            <person name="Morin E."/>
            <person name="Murat C."/>
            <person name="Riley R."/>
            <person name="Ohm R."/>
            <person name="Sun H."/>
            <person name="Tunlid A."/>
            <person name="Henrissat B."/>
            <person name="Grigoriev I.V."/>
            <person name="Hibbett D.S."/>
            <person name="Martin F."/>
        </authorList>
    </citation>
    <scope>NUCLEOTIDE SEQUENCE [LARGE SCALE GENOMIC DNA]</scope>
    <source>
        <strain evidence="2">F 1598</strain>
    </source>
</reference>
<evidence type="ECO:0008006" key="3">
    <source>
        <dbReference type="Google" id="ProtNLM"/>
    </source>
</evidence>
<reference evidence="1 2" key="1">
    <citation type="submission" date="2014-04" db="EMBL/GenBank/DDBJ databases">
        <authorList>
            <consortium name="DOE Joint Genome Institute"/>
            <person name="Kuo A."/>
            <person name="Tarkka M."/>
            <person name="Buscot F."/>
            <person name="Kohler A."/>
            <person name="Nagy L.G."/>
            <person name="Floudas D."/>
            <person name="Copeland A."/>
            <person name="Barry K.W."/>
            <person name="Cichocki N."/>
            <person name="Veneault-Fourrey C."/>
            <person name="LaButti K."/>
            <person name="Lindquist E.A."/>
            <person name="Lipzen A."/>
            <person name="Lundell T."/>
            <person name="Morin E."/>
            <person name="Murat C."/>
            <person name="Sun H."/>
            <person name="Tunlid A."/>
            <person name="Henrissat B."/>
            <person name="Grigoriev I.V."/>
            <person name="Hibbett D.S."/>
            <person name="Martin F."/>
            <person name="Nordberg H.P."/>
            <person name="Cantor M.N."/>
            <person name="Hua S.X."/>
        </authorList>
    </citation>
    <scope>NUCLEOTIDE SEQUENCE [LARGE SCALE GENOMIC DNA]</scope>
    <source>
        <strain evidence="1 2">F 1598</strain>
    </source>
</reference>
<dbReference type="AlphaFoldDB" id="A0A0C3GIT8"/>
<dbReference type="Proteomes" id="UP000054166">
    <property type="component" value="Unassembled WGS sequence"/>
</dbReference>
<dbReference type="Gene3D" id="3.40.50.1820">
    <property type="entry name" value="alpha/beta hydrolase"/>
    <property type="match status" value="1"/>
</dbReference>
<proteinExistence type="predicted"/>
<dbReference type="InterPro" id="IPR029058">
    <property type="entry name" value="AB_hydrolase_fold"/>
</dbReference>
<keyword evidence="2" id="KW-1185">Reference proteome</keyword>
<dbReference type="EMBL" id="KN832973">
    <property type="protein sequence ID" value="KIM90566.1"/>
    <property type="molecule type" value="Genomic_DNA"/>
</dbReference>
<sequence length="65" mass="6915">MSSLPSPLTLIYSTTGKLQLKLNLHLPPNATGALPAIVCFHGGYLIVGDRQPGQMSAVWLLGSRI</sequence>
<gene>
    <name evidence="1" type="ORF">PILCRDRAFT_812321</name>
</gene>
<protein>
    <recommendedName>
        <fullName evidence="3">Alpha/beta hydrolase fold-3 domain-containing protein</fullName>
    </recommendedName>
</protein>
<name>A0A0C3GIT8_PILCF</name>
<evidence type="ECO:0000313" key="1">
    <source>
        <dbReference type="EMBL" id="KIM90566.1"/>
    </source>
</evidence>
<accession>A0A0C3GIT8</accession>